<feature type="domain" description="Glycosyl transferase family 1" evidence="2">
    <location>
        <begin position="190"/>
        <end position="361"/>
    </location>
</feature>
<dbReference type="InterPro" id="IPR001296">
    <property type="entry name" value="Glyco_trans_1"/>
</dbReference>
<comment type="caution">
    <text evidence="3">The sequence shown here is derived from an EMBL/GenBank/DDBJ whole genome shotgun (WGS) entry which is preliminary data.</text>
</comment>
<dbReference type="EMBL" id="BAABAB010000021">
    <property type="protein sequence ID" value="GAA3624370.1"/>
    <property type="molecule type" value="Genomic_DNA"/>
</dbReference>
<keyword evidence="1" id="KW-0808">Transferase</keyword>
<dbReference type="Gene3D" id="3.40.50.2000">
    <property type="entry name" value="Glycogen Phosphorylase B"/>
    <property type="match status" value="2"/>
</dbReference>
<gene>
    <name evidence="3" type="ORF">GCM10022236_28330</name>
</gene>
<protein>
    <submittedName>
        <fullName evidence="3">Glycosyltransferase</fullName>
    </submittedName>
</protein>
<evidence type="ECO:0000256" key="1">
    <source>
        <dbReference type="ARBA" id="ARBA00022679"/>
    </source>
</evidence>
<accession>A0ABP7A3P6</accession>
<evidence type="ECO:0000313" key="4">
    <source>
        <dbReference type="Proteomes" id="UP001501490"/>
    </source>
</evidence>
<dbReference type="PANTHER" id="PTHR12526">
    <property type="entry name" value="GLYCOSYLTRANSFERASE"/>
    <property type="match status" value="1"/>
</dbReference>
<dbReference type="Proteomes" id="UP001501490">
    <property type="component" value="Unassembled WGS sequence"/>
</dbReference>
<reference evidence="4" key="1">
    <citation type="journal article" date="2019" name="Int. J. Syst. Evol. Microbiol.">
        <title>The Global Catalogue of Microorganisms (GCM) 10K type strain sequencing project: providing services to taxonomists for standard genome sequencing and annotation.</title>
        <authorList>
            <consortium name="The Broad Institute Genomics Platform"/>
            <consortium name="The Broad Institute Genome Sequencing Center for Infectious Disease"/>
            <person name="Wu L."/>
            <person name="Ma J."/>
        </authorList>
    </citation>
    <scope>NUCLEOTIDE SEQUENCE [LARGE SCALE GENOMIC DNA]</scope>
    <source>
        <strain evidence="4">JCM 16929</strain>
    </source>
</reference>
<organism evidence="3 4">
    <name type="scientific">Microlunatus ginsengisoli</name>
    <dbReference type="NCBI Taxonomy" id="363863"/>
    <lineage>
        <taxon>Bacteria</taxon>
        <taxon>Bacillati</taxon>
        <taxon>Actinomycetota</taxon>
        <taxon>Actinomycetes</taxon>
        <taxon>Propionibacteriales</taxon>
        <taxon>Propionibacteriaceae</taxon>
        <taxon>Microlunatus</taxon>
    </lineage>
</organism>
<evidence type="ECO:0000313" key="3">
    <source>
        <dbReference type="EMBL" id="GAA3624370.1"/>
    </source>
</evidence>
<dbReference type="Pfam" id="PF00534">
    <property type="entry name" value="Glycos_transf_1"/>
    <property type="match status" value="1"/>
</dbReference>
<dbReference type="SUPFAM" id="SSF53756">
    <property type="entry name" value="UDP-Glycosyltransferase/glycogen phosphorylase"/>
    <property type="match status" value="1"/>
</dbReference>
<evidence type="ECO:0000259" key="2">
    <source>
        <dbReference type="Pfam" id="PF00534"/>
    </source>
</evidence>
<name>A0ABP7A3P6_9ACTN</name>
<dbReference type="PANTHER" id="PTHR12526:SF572">
    <property type="entry name" value="BLL5144 PROTEIN"/>
    <property type="match status" value="1"/>
</dbReference>
<keyword evidence="4" id="KW-1185">Reference proteome</keyword>
<proteinExistence type="predicted"/>
<sequence length="756" mass="81834">MRVAIVTTYPPRPCGIGMFSHDLRDALREVDPSSPVEIVSIVRDPRQVAASEVVAAIRQDVRSDYAAAAAELTSRGTDIVLIEHEFGIFGGDAGAYVVSLAEELEQPLVVTLHTVLSAPTVPQAEALRALCHRATLVTVFTETARRMILDARIVTPERVRVLPHGAPKVLLDVTADVATDSRVSRVALERLEGRTVLSTFGLISAGKGIELAISSLPAVVTAHPEVLYLIAGQTHPEVVKVEGESYRLGLERLVRELDLSEHVHFLDRFFTEAELAVLLSSTDLYLTPYRSREQIVSGALTFAVAAGCPVVSTPYYYAEDLLGSGAGVLVPFDDSAAMSAAVLDLLDHPDKLEQARIEARRVGSALAWPRVGAATLQVLAEAAELGPVAGFEKALPALRAPAIRPDHLLRLVDDVGIIQHANGIVPNRSTGYCVDDVARLAVAALGLDRQLNDPRYARMLSSALAFMQYAWDSSRSGMHNFMSYDRRWVDDATHGDHLGRTAWALGEVVGAIPARPEAGPSLRMLEAMVPALGASTSPRQAAFTVIGLARLDARSMSQPLEDLLRLLAGRLYAWYAACRSEEWRWFEGVLSYDNARLPQALIAAGYRLDEPEWRRAGIEALDWYAIQCGIETSSVRLIGNQWRLRLHPVPVTDEGDEQPLEAASLVEALVEAMVSTGDHRYGLQAVHAFEWFLGRNRFGLAVYDFGSGGCHDGLGPAGLNENEGAESTLAFLQALLALNGAGLQFSAPSPVTVVLP</sequence>